<comment type="caution">
    <text evidence="2">The sequence shown here is derived from an EMBL/GenBank/DDBJ whole genome shotgun (WGS) entry which is preliminary data.</text>
</comment>
<evidence type="ECO:0000256" key="1">
    <source>
        <dbReference type="SAM" id="MobiDB-lite"/>
    </source>
</evidence>
<protein>
    <submittedName>
        <fullName evidence="2">Uncharacterized protein</fullName>
    </submittedName>
</protein>
<gene>
    <name evidence="2" type="ORF">RRG08_066766</name>
</gene>
<dbReference type="AlphaFoldDB" id="A0AAE0XPS6"/>
<accession>A0AAE0XPS6</accession>
<proteinExistence type="predicted"/>
<feature type="compositionally biased region" description="Basic and acidic residues" evidence="1">
    <location>
        <begin position="530"/>
        <end position="548"/>
    </location>
</feature>
<dbReference type="EMBL" id="JAWDGP010007896">
    <property type="protein sequence ID" value="KAK3701273.1"/>
    <property type="molecule type" value="Genomic_DNA"/>
</dbReference>
<evidence type="ECO:0000313" key="3">
    <source>
        <dbReference type="Proteomes" id="UP001283361"/>
    </source>
</evidence>
<sequence>MLTSKQSPALNASRSIWLNQQNQRAMQSQPKGSADFLQNSMAPENLEKPKSDDRLEGSSELQQEWLTTVNLICLPPCLSPSFAALKLLQFGDDVTACAWKGDPIGKVPSRPLRGKQELWIHIEEEGHFENPTFTIHHPPNKTARSRSISSRASRALLVISRSLLVGPRSYSTHPPALLPSSTPSTRSPQSSMLLTNAAAGAEDIGGGGEEEDDEVSTNSKLFKEIQGREQRREHLQVSVRANVPHRRVKVVVAAAEEAGTRASLTHSWAWPILSQAASWPSKPARHTQGVMGARGIESGKYTVRKVNANYLSNSTQPNFVGSIRGGRAEIILQTSFTLLLIMLIQKLTRVVVSTKLGRSRPSIVATSMTIARDDLSSSTKLFLREGRPHQQRTALTIWAHIMAWVHQQPCWNNEQKVKQSTKKKKKAVEIFITGTVSERAGKVIHSRQPRRRQLVGPLKGPIGHTAHHQGTHYGLHLAEKDSQCNHAVFTWDEVDGRGATKLGVNNALTGSAHERETSSYFGCATPPTDDAGRGSRDELSLRHAEPTHSRQFVA</sequence>
<name>A0AAE0XPS6_9GAST</name>
<feature type="region of interest" description="Disordered" evidence="1">
    <location>
        <begin position="515"/>
        <end position="554"/>
    </location>
</feature>
<evidence type="ECO:0000313" key="2">
    <source>
        <dbReference type="EMBL" id="KAK3701273.1"/>
    </source>
</evidence>
<keyword evidence="3" id="KW-1185">Reference proteome</keyword>
<organism evidence="2 3">
    <name type="scientific">Elysia crispata</name>
    <name type="common">lettuce slug</name>
    <dbReference type="NCBI Taxonomy" id="231223"/>
    <lineage>
        <taxon>Eukaryota</taxon>
        <taxon>Metazoa</taxon>
        <taxon>Spiralia</taxon>
        <taxon>Lophotrochozoa</taxon>
        <taxon>Mollusca</taxon>
        <taxon>Gastropoda</taxon>
        <taxon>Heterobranchia</taxon>
        <taxon>Euthyneura</taxon>
        <taxon>Panpulmonata</taxon>
        <taxon>Sacoglossa</taxon>
        <taxon>Placobranchoidea</taxon>
        <taxon>Plakobranchidae</taxon>
        <taxon>Elysia</taxon>
    </lineage>
</organism>
<reference evidence="2" key="1">
    <citation type="journal article" date="2023" name="G3 (Bethesda)">
        <title>A reference genome for the long-term kleptoplast-retaining sea slug Elysia crispata morphotype clarki.</title>
        <authorList>
            <person name="Eastman K.E."/>
            <person name="Pendleton A.L."/>
            <person name="Shaikh M.A."/>
            <person name="Suttiyut T."/>
            <person name="Ogas R."/>
            <person name="Tomko P."/>
            <person name="Gavelis G."/>
            <person name="Widhalm J.R."/>
            <person name="Wisecaver J.H."/>
        </authorList>
    </citation>
    <scope>NUCLEOTIDE SEQUENCE</scope>
    <source>
        <strain evidence="2">ECLA1</strain>
    </source>
</reference>
<dbReference type="Proteomes" id="UP001283361">
    <property type="component" value="Unassembled WGS sequence"/>
</dbReference>